<accession>A0A397SK95</accession>
<evidence type="ECO:0000313" key="4">
    <source>
        <dbReference type="Proteomes" id="UP000265703"/>
    </source>
</evidence>
<dbReference type="STRING" id="658196.A0A397SK95"/>
<reference evidence="3 4" key="1">
    <citation type="submission" date="2018-06" db="EMBL/GenBank/DDBJ databases">
        <title>Comparative genomics reveals the genomic features of Rhizophagus irregularis, R. cerebriforme, R. diaphanum and Gigaspora rosea, and their symbiotic lifestyle signature.</title>
        <authorList>
            <person name="Morin E."/>
            <person name="San Clemente H."/>
            <person name="Chen E.C.H."/>
            <person name="De La Providencia I."/>
            <person name="Hainaut M."/>
            <person name="Kuo A."/>
            <person name="Kohler A."/>
            <person name="Murat C."/>
            <person name="Tang N."/>
            <person name="Roy S."/>
            <person name="Loubradou J."/>
            <person name="Henrissat B."/>
            <person name="Grigoriev I.V."/>
            <person name="Corradi N."/>
            <person name="Roux C."/>
            <person name="Martin F.M."/>
        </authorList>
    </citation>
    <scope>NUCLEOTIDE SEQUENCE [LARGE SCALE GENOMIC DNA]</scope>
    <source>
        <strain evidence="3 4">DAOM 227022</strain>
    </source>
</reference>
<dbReference type="AlphaFoldDB" id="A0A397SK95"/>
<proteinExistence type="predicted"/>
<dbReference type="Gene3D" id="3.30.420.10">
    <property type="entry name" value="Ribonuclease H-like superfamily/Ribonuclease H"/>
    <property type="match status" value="1"/>
</dbReference>
<feature type="domain" description="RNase H type-1" evidence="2">
    <location>
        <begin position="374"/>
        <end position="518"/>
    </location>
</feature>
<gene>
    <name evidence="3" type="ORF">C1645_831357</name>
</gene>
<keyword evidence="4" id="KW-1185">Reference proteome</keyword>
<dbReference type="EMBL" id="QKYT01000450">
    <property type="protein sequence ID" value="RIA85066.1"/>
    <property type="molecule type" value="Genomic_DNA"/>
</dbReference>
<dbReference type="Proteomes" id="UP000265703">
    <property type="component" value="Unassembled WGS sequence"/>
</dbReference>
<name>A0A397SK95_9GLOM</name>
<dbReference type="SUPFAM" id="SSF53098">
    <property type="entry name" value="Ribonuclease H-like"/>
    <property type="match status" value="1"/>
</dbReference>
<dbReference type="GO" id="GO:0004523">
    <property type="term" value="F:RNA-DNA hybrid ribonuclease activity"/>
    <property type="evidence" value="ECO:0007669"/>
    <property type="project" value="InterPro"/>
</dbReference>
<protein>
    <recommendedName>
        <fullName evidence="2">RNase H type-1 domain-containing protein</fullName>
    </recommendedName>
</protein>
<dbReference type="InterPro" id="IPR036397">
    <property type="entry name" value="RNaseH_sf"/>
</dbReference>
<dbReference type="PROSITE" id="PS50879">
    <property type="entry name" value="RNASE_H_1"/>
    <property type="match status" value="1"/>
</dbReference>
<organism evidence="3 4">
    <name type="scientific">Glomus cerebriforme</name>
    <dbReference type="NCBI Taxonomy" id="658196"/>
    <lineage>
        <taxon>Eukaryota</taxon>
        <taxon>Fungi</taxon>
        <taxon>Fungi incertae sedis</taxon>
        <taxon>Mucoromycota</taxon>
        <taxon>Glomeromycotina</taxon>
        <taxon>Glomeromycetes</taxon>
        <taxon>Glomerales</taxon>
        <taxon>Glomeraceae</taxon>
        <taxon>Glomus</taxon>
    </lineage>
</organism>
<dbReference type="GO" id="GO:0003676">
    <property type="term" value="F:nucleic acid binding"/>
    <property type="evidence" value="ECO:0007669"/>
    <property type="project" value="InterPro"/>
</dbReference>
<dbReference type="InterPro" id="IPR012337">
    <property type="entry name" value="RNaseH-like_sf"/>
</dbReference>
<dbReference type="Pfam" id="PF00075">
    <property type="entry name" value="RNase_H"/>
    <property type="match status" value="1"/>
</dbReference>
<feature type="region of interest" description="Disordered" evidence="1">
    <location>
        <begin position="781"/>
        <end position="813"/>
    </location>
</feature>
<dbReference type="InterPro" id="IPR002156">
    <property type="entry name" value="RNaseH_domain"/>
</dbReference>
<evidence type="ECO:0000313" key="3">
    <source>
        <dbReference type="EMBL" id="RIA85066.1"/>
    </source>
</evidence>
<evidence type="ECO:0000259" key="2">
    <source>
        <dbReference type="PROSITE" id="PS50879"/>
    </source>
</evidence>
<feature type="compositionally biased region" description="Basic residues" evidence="1">
    <location>
        <begin position="783"/>
        <end position="799"/>
    </location>
</feature>
<sequence length="849" mass="97329">MAHLPIYNYILNNPHLDYVARQLMNNSQLDLWLPWWPTIQRLQNVSPSNYPPFTTFTKALIKFSSLGCTFTPSFDVTIRGGSTAIIDKLPFDASTIKSWRTRSLMFEDQLVTLDGQYAKNWDEINQHPTDLAKKSPGHQPQWYKFYIDTKTISTNKRLLSPLNITKARLPLHKPPKVAKVASDNFFRPRKEWSVYWHAQSSRALYGKTVEQRNDPSCQSISYIEHWIHNPPESFSQFGTPKKYPPILTPCPGCSLHTPYHRDIRPKCIFMAPTLHLHRIKTNHQDYIRSNFPSIPYKKFVILTQPIHHLKVLIYNIYIHSIGIPPQINLPSDPNTNSLSSAPLTNTDSSIITRLLLGCTTSISNLLELSSKCANKSHLIFYTDGSVINLGTPLCASGLGWLETSDPSNILTFKARIIHHASSTRSESMAILTAIITAPRKSSITIHTDSASCIQTLNKILDPLTSLRKLHKIPNYLIWQTIKYIISFNELSLTLIKVKAHSNDINNDLADALAKEGARLDSPLHINFKHIPKHNATLTWLNLGPIERPARKWARDTLACQQFNKYINSSHISPLLSRCKKIPIDFSLTKEWLNYNPFASVTSADLSSYIGYKIKSLNFLLPTCDRLQQNLPHIYPKIPIVCPSCNSSIDSNDYIIICSKYSDHIRDLLLSHERSLALFLYEKQPTPDLISLSNIQQWITSSPLFNTSNATTISNNLDLILLSHQFIPKSLDDLFLKIFPKKNLRHHHLIDFLHFFLMDLRKITWLAHCDARADWEKSLNITQRTKRSKKPAPNRRHHSRLPTSSNRAHNSPPHNPNFSSSLWLIWPRRIFYILDLGLITDRLYCNMILI</sequence>
<dbReference type="OrthoDB" id="2433830at2759"/>
<comment type="caution">
    <text evidence="3">The sequence shown here is derived from an EMBL/GenBank/DDBJ whole genome shotgun (WGS) entry which is preliminary data.</text>
</comment>
<evidence type="ECO:0000256" key="1">
    <source>
        <dbReference type="SAM" id="MobiDB-lite"/>
    </source>
</evidence>